<dbReference type="GO" id="GO:0005524">
    <property type="term" value="F:ATP binding"/>
    <property type="evidence" value="ECO:0007669"/>
    <property type="project" value="UniProtKB-KW"/>
</dbReference>
<keyword evidence="12" id="KW-1185">Reference proteome</keyword>
<keyword evidence="6 10" id="KW-0418">Kinase</keyword>
<dbReference type="CDD" id="cd02021">
    <property type="entry name" value="GntK"/>
    <property type="match status" value="1"/>
</dbReference>
<evidence type="ECO:0000256" key="7">
    <source>
        <dbReference type="ARBA" id="ARBA00022840"/>
    </source>
</evidence>
<dbReference type="SUPFAM" id="SSF52540">
    <property type="entry name" value="P-loop containing nucleoside triphosphate hydrolases"/>
    <property type="match status" value="1"/>
</dbReference>
<evidence type="ECO:0000256" key="2">
    <source>
        <dbReference type="ARBA" id="ARBA00008420"/>
    </source>
</evidence>
<dbReference type="InterPro" id="IPR006001">
    <property type="entry name" value="Therm_gnt_kin"/>
</dbReference>
<dbReference type="HOGENOM" id="CLU_077168_4_1_11"/>
<dbReference type="Proteomes" id="UP000010445">
    <property type="component" value="Unassembled WGS sequence"/>
</dbReference>
<evidence type="ECO:0000256" key="5">
    <source>
        <dbReference type="ARBA" id="ARBA00022741"/>
    </source>
</evidence>
<comment type="pathway">
    <text evidence="1">Carbohydrate acid metabolism.</text>
</comment>
<evidence type="ECO:0000256" key="1">
    <source>
        <dbReference type="ARBA" id="ARBA00004761"/>
    </source>
</evidence>
<dbReference type="OrthoDB" id="9795716at2"/>
<dbReference type="InterPro" id="IPR027417">
    <property type="entry name" value="P-loop_NTPase"/>
</dbReference>
<organism evidence="11 12">
    <name type="scientific">Corynebacterium durum F0235</name>
    <dbReference type="NCBI Taxonomy" id="1035195"/>
    <lineage>
        <taxon>Bacteria</taxon>
        <taxon>Bacillati</taxon>
        <taxon>Actinomycetota</taxon>
        <taxon>Actinomycetes</taxon>
        <taxon>Mycobacteriales</taxon>
        <taxon>Corynebacteriaceae</taxon>
        <taxon>Corynebacterium</taxon>
    </lineage>
</organism>
<dbReference type="RefSeq" id="WP_006062998.1">
    <property type="nucleotide sequence ID" value="NZ_KB290828.1"/>
</dbReference>
<dbReference type="NCBIfam" id="TIGR01313">
    <property type="entry name" value="therm_gnt_kin"/>
    <property type="match status" value="1"/>
</dbReference>
<comment type="caution">
    <text evidence="11">The sequence shown here is derived from an EMBL/GenBank/DDBJ whole genome shotgun (WGS) entry which is preliminary data.</text>
</comment>
<dbReference type="eggNOG" id="COG3265">
    <property type="taxonomic scope" value="Bacteria"/>
</dbReference>
<protein>
    <recommendedName>
        <fullName evidence="3 10">Gluconokinase</fullName>
        <ecNumber evidence="3 10">2.7.1.12</ecNumber>
    </recommendedName>
</protein>
<dbReference type="Gene3D" id="3.40.50.300">
    <property type="entry name" value="P-loop containing nucleotide triphosphate hydrolases"/>
    <property type="match status" value="1"/>
</dbReference>
<evidence type="ECO:0000313" key="12">
    <source>
        <dbReference type="Proteomes" id="UP000010445"/>
    </source>
</evidence>
<evidence type="ECO:0000256" key="3">
    <source>
        <dbReference type="ARBA" id="ARBA00012054"/>
    </source>
</evidence>
<dbReference type="InterPro" id="IPR031322">
    <property type="entry name" value="Shikimate/glucono_kinase"/>
</dbReference>
<accession>L1MJI7</accession>
<dbReference type="PANTHER" id="PTHR43442">
    <property type="entry name" value="GLUCONOKINASE-RELATED"/>
    <property type="match status" value="1"/>
</dbReference>
<dbReference type="GO" id="GO:0005737">
    <property type="term" value="C:cytoplasm"/>
    <property type="evidence" value="ECO:0007669"/>
    <property type="project" value="TreeGrafter"/>
</dbReference>
<proteinExistence type="inferred from homology"/>
<dbReference type="PATRIC" id="fig|1035195.3.peg.673"/>
<dbReference type="STRING" id="1035195.HMPREF9997_00754"/>
<dbReference type="GO" id="GO:0046316">
    <property type="term" value="F:gluconokinase activity"/>
    <property type="evidence" value="ECO:0007669"/>
    <property type="project" value="UniProtKB-EC"/>
</dbReference>
<comment type="catalytic activity">
    <reaction evidence="9 10">
        <text>D-gluconate + ATP = 6-phospho-D-gluconate + ADP + H(+)</text>
        <dbReference type="Rhea" id="RHEA:19433"/>
        <dbReference type="ChEBI" id="CHEBI:15378"/>
        <dbReference type="ChEBI" id="CHEBI:18391"/>
        <dbReference type="ChEBI" id="CHEBI:30616"/>
        <dbReference type="ChEBI" id="CHEBI:58759"/>
        <dbReference type="ChEBI" id="CHEBI:456216"/>
        <dbReference type="EC" id="2.7.1.12"/>
    </reaction>
</comment>
<keyword evidence="8" id="KW-0311">Gluconate utilization</keyword>
<comment type="similarity">
    <text evidence="2 10">Belongs to the gluconokinase GntK/GntV family.</text>
</comment>
<reference evidence="11 12" key="1">
    <citation type="submission" date="2012-05" db="EMBL/GenBank/DDBJ databases">
        <authorList>
            <person name="Weinstock G."/>
            <person name="Sodergren E."/>
            <person name="Lobos E.A."/>
            <person name="Fulton L."/>
            <person name="Fulton R."/>
            <person name="Courtney L."/>
            <person name="Fronick C."/>
            <person name="O'Laughlin M."/>
            <person name="Godfrey J."/>
            <person name="Wilson R.M."/>
            <person name="Miner T."/>
            <person name="Farmer C."/>
            <person name="Delehaunty K."/>
            <person name="Cordes M."/>
            <person name="Minx P."/>
            <person name="Tomlinson C."/>
            <person name="Chen J."/>
            <person name="Wollam A."/>
            <person name="Pepin K.H."/>
            <person name="Bhonagiri V."/>
            <person name="Zhang X."/>
            <person name="Suruliraj S."/>
            <person name="Warren W."/>
            <person name="Mitreva M."/>
            <person name="Mardis E.R."/>
            <person name="Wilson R.K."/>
        </authorList>
    </citation>
    <scope>NUCLEOTIDE SEQUENCE [LARGE SCALE GENOMIC DNA]</scope>
    <source>
        <strain evidence="11 12">F0235</strain>
    </source>
</reference>
<dbReference type="AlphaFoldDB" id="L1MJI7"/>
<evidence type="ECO:0000313" key="11">
    <source>
        <dbReference type="EMBL" id="EKX91382.1"/>
    </source>
</evidence>
<dbReference type="EMBL" id="AMEM01000012">
    <property type="protein sequence ID" value="EKX91382.1"/>
    <property type="molecule type" value="Genomic_DNA"/>
</dbReference>
<evidence type="ECO:0000256" key="10">
    <source>
        <dbReference type="RuleBase" id="RU363066"/>
    </source>
</evidence>
<dbReference type="PANTHER" id="PTHR43442:SF3">
    <property type="entry name" value="GLUCONOKINASE-RELATED"/>
    <property type="match status" value="1"/>
</dbReference>
<keyword evidence="4 10" id="KW-0808">Transferase</keyword>
<evidence type="ECO:0000256" key="6">
    <source>
        <dbReference type="ARBA" id="ARBA00022777"/>
    </source>
</evidence>
<dbReference type="EC" id="2.7.1.12" evidence="3 10"/>
<sequence length="172" mass="18510">MKPAHYVVMGVSGSGKSAVAARLGAHLDLAAVDADDLHPETNITKMAACVPLTDADRVPWLESLVRWMDAAGSSVVACSALKRSYRDILRRAQGDVVFIHLVAPRALIASRMEARIGHFMPPLLLDSQLNALEPLEADEWGIVVENTAAIQHVVDVILAWIGKNPAYADKPG</sequence>
<evidence type="ECO:0000256" key="4">
    <source>
        <dbReference type="ARBA" id="ARBA00022679"/>
    </source>
</evidence>
<dbReference type="FunFam" id="3.40.50.300:FF:000522">
    <property type="entry name" value="Gluconokinase"/>
    <property type="match status" value="1"/>
</dbReference>
<dbReference type="GO" id="GO:0019521">
    <property type="term" value="P:D-gluconate metabolic process"/>
    <property type="evidence" value="ECO:0007669"/>
    <property type="project" value="UniProtKB-KW"/>
</dbReference>
<gene>
    <name evidence="11" type="ORF">HMPREF9997_00754</name>
</gene>
<evidence type="ECO:0000256" key="8">
    <source>
        <dbReference type="ARBA" id="ARBA00023064"/>
    </source>
</evidence>
<dbReference type="Pfam" id="PF01202">
    <property type="entry name" value="SKI"/>
    <property type="match status" value="1"/>
</dbReference>
<keyword evidence="5 10" id="KW-0547">Nucleotide-binding</keyword>
<keyword evidence="7 10" id="KW-0067">ATP-binding</keyword>
<evidence type="ECO:0000256" key="9">
    <source>
        <dbReference type="ARBA" id="ARBA00048090"/>
    </source>
</evidence>
<name>L1MJI7_9CORY</name>